<name>A0A1J5PPP8_9ZZZZ</name>
<evidence type="ECO:0000256" key="1">
    <source>
        <dbReference type="SAM" id="MobiDB-lite"/>
    </source>
</evidence>
<sequence>MTGSVRFALDGPAIHQKQGVCVRWMPGSSPGMDCHSGAMPTGPREARSDDRLRIAPE</sequence>
<accession>A0A1J5PPP8</accession>
<gene>
    <name evidence="2" type="ORF">GALL_488390</name>
</gene>
<proteinExistence type="predicted"/>
<comment type="caution">
    <text evidence="2">The sequence shown here is derived from an EMBL/GenBank/DDBJ whole genome shotgun (WGS) entry which is preliminary data.</text>
</comment>
<reference evidence="2" key="1">
    <citation type="submission" date="2016-10" db="EMBL/GenBank/DDBJ databases">
        <title>Sequence of Gallionella enrichment culture.</title>
        <authorList>
            <person name="Poehlein A."/>
            <person name="Muehling M."/>
            <person name="Daniel R."/>
        </authorList>
    </citation>
    <scope>NUCLEOTIDE SEQUENCE</scope>
</reference>
<organism evidence="2">
    <name type="scientific">mine drainage metagenome</name>
    <dbReference type="NCBI Taxonomy" id="410659"/>
    <lineage>
        <taxon>unclassified sequences</taxon>
        <taxon>metagenomes</taxon>
        <taxon>ecological metagenomes</taxon>
    </lineage>
</organism>
<feature type="region of interest" description="Disordered" evidence="1">
    <location>
        <begin position="32"/>
        <end position="57"/>
    </location>
</feature>
<protein>
    <submittedName>
        <fullName evidence="2">Uncharacterized protein</fullName>
    </submittedName>
</protein>
<evidence type="ECO:0000313" key="2">
    <source>
        <dbReference type="EMBL" id="OIQ69556.1"/>
    </source>
</evidence>
<dbReference type="EMBL" id="MLJW01004659">
    <property type="protein sequence ID" value="OIQ69556.1"/>
    <property type="molecule type" value="Genomic_DNA"/>
</dbReference>
<dbReference type="AlphaFoldDB" id="A0A1J5PPP8"/>
<feature type="compositionally biased region" description="Basic and acidic residues" evidence="1">
    <location>
        <begin position="44"/>
        <end position="57"/>
    </location>
</feature>